<dbReference type="InterPro" id="IPR022121">
    <property type="entry name" value="Peptidase_M73_camelysin"/>
</dbReference>
<keyword evidence="1" id="KW-1133">Transmembrane helix</keyword>
<evidence type="ECO:0000256" key="1">
    <source>
        <dbReference type="SAM" id="Phobius"/>
    </source>
</evidence>
<dbReference type="RefSeq" id="WP_379567470.1">
    <property type="nucleotide sequence ID" value="NZ_JBHSQK010000046.1"/>
</dbReference>
<dbReference type="EMBL" id="JBHSQK010000046">
    <property type="protein sequence ID" value="MFC5950334.1"/>
    <property type="molecule type" value="Genomic_DNA"/>
</dbReference>
<comment type="caution">
    <text evidence="2">The sequence shown here is derived from an EMBL/GenBank/DDBJ whole genome shotgun (WGS) entry which is preliminary data.</text>
</comment>
<dbReference type="Pfam" id="PF12389">
    <property type="entry name" value="Peptidase_M73"/>
    <property type="match status" value="1"/>
</dbReference>
<dbReference type="InterPro" id="IPR023833">
    <property type="entry name" value="Signal_pept_SipW-depend-type"/>
</dbReference>
<keyword evidence="1" id="KW-0812">Transmembrane</keyword>
<dbReference type="Proteomes" id="UP001596119">
    <property type="component" value="Unassembled WGS sequence"/>
</dbReference>
<gene>
    <name evidence="2" type="ORF">ACFQH9_18875</name>
</gene>
<keyword evidence="3" id="KW-1185">Reference proteome</keyword>
<accession>A0ABW1IC73</accession>
<proteinExistence type="predicted"/>
<reference evidence="3" key="1">
    <citation type="journal article" date="2019" name="Int. J. Syst. Evol. Microbiol.">
        <title>The Global Catalogue of Microorganisms (GCM) 10K type strain sequencing project: providing services to taxonomists for standard genome sequencing and annotation.</title>
        <authorList>
            <consortium name="The Broad Institute Genomics Platform"/>
            <consortium name="The Broad Institute Genome Sequencing Center for Infectious Disease"/>
            <person name="Wu L."/>
            <person name="Ma J."/>
        </authorList>
    </citation>
    <scope>NUCLEOTIDE SEQUENCE [LARGE SCALE GENOMIC DNA]</scope>
    <source>
        <strain evidence="3">CGMCC 4.7397</strain>
    </source>
</reference>
<keyword evidence="1" id="KW-0472">Membrane</keyword>
<evidence type="ECO:0000313" key="3">
    <source>
        <dbReference type="Proteomes" id="UP001596119"/>
    </source>
</evidence>
<dbReference type="NCBIfam" id="TIGR04088">
    <property type="entry name" value="cognate_SipW"/>
    <property type="match status" value="1"/>
</dbReference>
<evidence type="ECO:0000313" key="2">
    <source>
        <dbReference type="EMBL" id="MFC5950334.1"/>
    </source>
</evidence>
<organism evidence="2 3">
    <name type="scientific">Pseudonocardia lutea</name>
    <dbReference type="NCBI Taxonomy" id="2172015"/>
    <lineage>
        <taxon>Bacteria</taxon>
        <taxon>Bacillati</taxon>
        <taxon>Actinomycetota</taxon>
        <taxon>Actinomycetes</taxon>
        <taxon>Pseudonocardiales</taxon>
        <taxon>Pseudonocardiaceae</taxon>
        <taxon>Pseudonocardia</taxon>
    </lineage>
</organism>
<name>A0ABW1IC73_9PSEU</name>
<protein>
    <submittedName>
        <fullName evidence="2">TasA family protein</fullName>
    </submittedName>
</protein>
<sequence>MVVQPDDRKNSRKKAGLIVGLVALVVAAAAIGAGTYAAFTDTETGPGGTQTAGTLDLEVGSGGTTSTLFTASNIAPGFSQDYTFTLKNAGTIAGTLSTAMTSTGGDGTCTEPERTAEGTTACNPNGNLQDQMQVTVVSSPVSSTPTAPASLASFAGAPLPGSGSLKIDGGQTVTYTLRFTLPNDNSTTAESNPNNKVQGDTVSLNSTFNLVQS</sequence>
<feature type="transmembrane region" description="Helical" evidence="1">
    <location>
        <begin position="17"/>
        <end position="39"/>
    </location>
</feature>